<gene>
    <name evidence="5" type="ORF">WR25_16124</name>
</gene>
<dbReference type="OrthoDB" id="194358at2759"/>
<evidence type="ECO:0000256" key="1">
    <source>
        <dbReference type="ARBA" id="ARBA00022737"/>
    </source>
</evidence>
<feature type="region of interest" description="Disordered" evidence="4">
    <location>
        <begin position="29"/>
        <end position="63"/>
    </location>
</feature>
<keyword evidence="6" id="KW-1185">Reference proteome</keyword>
<dbReference type="InterPro" id="IPR036770">
    <property type="entry name" value="Ankyrin_rpt-contain_sf"/>
</dbReference>
<evidence type="ECO:0000313" key="5">
    <source>
        <dbReference type="EMBL" id="PAV83391.1"/>
    </source>
</evidence>
<comment type="caution">
    <text evidence="5">The sequence shown here is derived from an EMBL/GenBank/DDBJ whole genome shotgun (WGS) entry which is preliminary data.</text>
</comment>
<dbReference type="PROSITE" id="PS50088">
    <property type="entry name" value="ANK_REPEAT"/>
    <property type="match status" value="2"/>
</dbReference>
<feature type="repeat" description="ANK" evidence="3">
    <location>
        <begin position="211"/>
        <end position="234"/>
    </location>
</feature>
<dbReference type="Gene3D" id="1.25.40.20">
    <property type="entry name" value="Ankyrin repeat-containing domain"/>
    <property type="match status" value="1"/>
</dbReference>
<keyword evidence="1" id="KW-0677">Repeat</keyword>
<feature type="compositionally biased region" description="Low complexity" evidence="4">
    <location>
        <begin position="39"/>
        <end position="51"/>
    </location>
</feature>
<dbReference type="SUPFAM" id="SSF48403">
    <property type="entry name" value="Ankyrin repeat"/>
    <property type="match status" value="1"/>
</dbReference>
<evidence type="ECO:0000256" key="3">
    <source>
        <dbReference type="PROSITE-ProRule" id="PRU00023"/>
    </source>
</evidence>
<dbReference type="PANTHER" id="PTHR24173:SF74">
    <property type="entry name" value="ANKYRIN REPEAT DOMAIN-CONTAINING PROTEIN 16"/>
    <property type="match status" value="1"/>
</dbReference>
<dbReference type="Proteomes" id="UP000218231">
    <property type="component" value="Unassembled WGS sequence"/>
</dbReference>
<reference evidence="5 6" key="1">
    <citation type="journal article" date="2017" name="Curr. Biol.">
        <title>Genome architecture and evolution of a unichromosomal asexual nematode.</title>
        <authorList>
            <person name="Fradin H."/>
            <person name="Zegar C."/>
            <person name="Gutwein M."/>
            <person name="Lucas J."/>
            <person name="Kovtun M."/>
            <person name="Corcoran D."/>
            <person name="Baugh L.R."/>
            <person name="Kiontke K."/>
            <person name="Gunsalus K."/>
            <person name="Fitch D.H."/>
            <person name="Piano F."/>
        </authorList>
    </citation>
    <scope>NUCLEOTIDE SEQUENCE [LARGE SCALE GENOMIC DNA]</scope>
    <source>
        <strain evidence="5">PF1309</strain>
    </source>
</reference>
<dbReference type="EMBL" id="LIAE01006965">
    <property type="protein sequence ID" value="PAV83391.1"/>
    <property type="molecule type" value="Genomic_DNA"/>
</dbReference>
<accession>A0A2A2LAT2</accession>
<proteinExistence type="predicted"/>
<feature type="repeat" description="ANK" evidence="3">
    <location>
        <begin position="178"/>
        <end position="210"/>
    </location>
</feature>
<protein>
    <submittedName>
        <fullName evidence="5">Uncharacterized protein</fullName>
    </submittedName>
</protein>
<dbReference type="AlphaFoldDB" id="A0A2A2LAT2"/>
<dbReference type="SMART" id="SM00248">
    <property type="entry name" value="ANK"/>
    <property type="match status" value="2"/>
</dbReference>
<dbReference type="Pfam" id="PF12796">
    <property type="entry name" value="Ank_2"/>
    <property type="match status" value="1"/>
</dbReference>
<organism evidence="5 6">
    <name type="scientific">Diploscapter pachys</name>
    <dbReference type="NCBI Taxonomy" id="2018661"/>
    <lineage>
        <taxon>Eukaryota</taxon>
        <taxon>Metazoa</taxon>
        <taxon>Ecdysozoa</taxon>
        <taxon>Nematoda</taxon>
        <taxon>Chromadorea</taxon>
        <taxon>Rhabditida</taxon>
        <taxon>Rhabditina</taxon>
        <taxon>Rhabditomorpha</taxon>
        <taxon>Rhabditoidea</taxon>
        <taxon>Rhabditidae</taxon>
        <taxon>Diploscapter</taxon>
    </lineage>
</organism>
<keyword evidence="2 3" id="KW-0040">ANK repeat</keyword>
<dbReference type="STRING" id="2018661.A0A2A2LAT2"/>
<evidence type="ECO:0000313" key="6">
    <source>
        <dbReference type="Proteomes" id="UP000218231"/>
    </source>
</evidence>
<sequence length="314" mass="35144">MDSKTPSSKPSTTMWYEIKKISKLKKLQSEASEALSYRNPSENTTTPSSSNYDVHRAQSSRSDGNVYGHHSPFSFNAQHSLKSENFKTPLVLDVLSPGCSAPLSPCVLSEANLSNRRTNDSLLSGKENRFSFSAFDRTIFESYGIKWFRACRTGDLFTAKSLLDAHPELISFGIGIHHEHTCVHLACSGSYLELMSFLRSRGADFNARTSAGYTVLHLAAIRNDKRMVRMLVEKYGVDPTITDMLGYTYEHYALWIIEQVYKCDDNRFSPRCTTPSTGSTDTGSNKVSNLFRIPSTIADPLRQIVSYAESKLTK</sequence>
<dbReference type="InterPro" id="IPR002110">
    <property type="entry name" value="Ankyrin_rpt"/>
</dbReference>
<dbReference type="PANTHER" id="PTHR24173">
    <property type="entry name" value="ANKYRIN REPEAT CONTAINING"/>
    <property type="match status" value="1"/>
</dbReference>
<name>A0A2A2LAT2_9BILA</name>
<evidence type="ECO:0000256" key="2">
    <source>
        <dbReference type="ARBA" id="ARBA00023043"/>
    </source>
</evidence>
<dbReference type="PROSITE" id="PS50297">
    <property type="entry name" value="ANK_REP_REGION"/>
    <property type="match status" value="1"/>
</dbReference>
<evidence type="ECO:0000256" key="4">
    <source>
        <dbReference type="SAM" id="MobiDB-lite"/>
    </source>
</evidence>